<dbReference type="EMBL" id="CP068053">
    <property type="protein sequence ID" value="QQS98478.1"/>
    <property type="molecule type" value="Genomic_DNA"/>
</dbReference>
<dbReference type="AlphaFoldDB" id="A0A974RYI5"/>
<dbReference type="Gene3D" id="3.30.360.10">
    <property type="entry name" value="Dihydrodipicolinate Reductase, domain 2"/>
    <property type="match status" value="1"/>
</dbReference>
<proteinExistence type="predicted"/>
<evidence type="ECO:0000313" key="3">
    <source>
        <dbReference type="EMBL" id="QQS98478.1"/>
    </source>
</evidence>
<protein>
    <submittedName>
        <fullName evidence="3">Gfo/Idh/MocA family oxidoreductase</fullName>
    </submittedName>
</protein>
<evidence type="ECO:0000259" key="2">
    <source>
        <dbReference type="Pfam" id="PF22725"/>
    </source>
</evidence>
<dbReference type="Pfam" id="PF01408">
    <property type="entry name" value="GFO_IDH_MocA"/>
    <property type="match status" value="1"/>
</dbReference>
<organism evidence="3 4">
    <name type="scientific">Peribacillus psychrosaccharolyticus</name>
    <name type="common">Bacillus psychrosaccharolyticus</name>
    <dbReference type="NCBI Taxonomy" id="1407"/>
    <lineage>
        <taxon>Bacteria</taxon>
        <taxon>Bacillati</taxon>
        <taxon>Bacillota</taxon>
        <taxon>Bacilli</taxon>
        <taxon>Bacillales</taxon>
        <taxon>Bacillaceae</taxon>
        <taxon>Peribacillus</taxon>
    </lineage>
</organism>
<dbReference type="Pfam" id="PF22725">
    <property type="entry name" value="GFO_IDH_MocA_C3"/>
    <property type="match status" value="1"/>
</dbReference>
<sequence length="353" mass="38934">MEKIKLGIVGAGGISRDRHIPAFQKLQDKVVLYGIQDIEELRAKDLALKNNIAHVFTNYHDMFQEVDAVLVATPNKFHAEITIAALEAGCHVLCEKPMAITTAECEAMIEAASKAGKVLSIAYHYRFMREAQAAKVVIQQGEIGLPYVGRVQALRRRKVPGWGLFTNKELQGGGGLIDYGCHLLDLALWLMGDPEPIEISGTTYNYISKGHEQVNQWGKFDSTTFDVDDHATGYIKFANGASLLLETSWAANIRGDANTLSLSGTDGGLDLWPFTLNKAKYGMLLNSEAEWIPGDETPDVQQAENFVDSCLGYSEPLVKPYEALKVSKIIEAIYKSSESGKSIHLDLKEREIT</sequence>
<dbReference type="PANTHER" id="PTHR43249:SF1">
    <property type="entry name" value="D-GLUCOSIDE 3-DEHYDROGENASE"/>
    <property type="match status" value="1"/>
</dbReference>
<dbReference type="SUPFAM" id="SSF55347">
    <property type="entry name" value="Glyceraldehyde-3-phosphate dehydrogenase-like, C-terminal domain"/>
    <property type="match status" value="1"/>
</dbReference>
<dbReference type="InterPro" id="IPR000683">
    <property type="entry name" value="Gfo/Idh/MocA-like_OxRdtase_N"/>
</dbReference>
<dbReference type="Gene3D" id="3.40.50.720">
    <property type="entry name" value="NAD(P)-binding Rossmann-like Domain"/>
    <property type="match status" value="1"/>
</dbReference>
<keyword evidence="4" id="KW-1185">Reference proteome</keyword>
<reference evidence="3 4" key="1">
    <citation type="submission" date="2021-01" db="EMBL/GenBank/DDBJ databases">
        <title>FDA dAtabase for Regulatory Grade micrObial Sequences (FDA-ARGOS): Supporting development and validation of Infectious Disease Dx tests.</title>
        <authorList>
            <person name="Nelson B."/>
            <person name="Plummer A."/>
            <person name="Tallon L."/>
            <person name="Sadzewicz L."/>
            <person name="Zhao X."/>
            <person name="Boylan J."/>
            <person name="Ott S."/>
            <person name="Bowen H."/>
            <person name="Vavikolanu K."/>
            <person name="Mehta A."/>
            <person name="Aluvathingal J."/>
            <person name="Nadendla S."/>
            <person name="Myers T."/>
            <person name="Yan Y."/>
            <person name="Sichtig H."/>
        </authorList>
    </citation>
    <scope>NUCLEOTIDE SEQUENCE [LARGE SCALE GENOMIC DNA]</scope>
    <source>
        <strain evidence="3 4">FDAARGOS_1161</strain>
    </source>
</reference>
<dbReference type="RefSeq" id="WP_040376154.1">
    <property type="nucleotide sequence ID" value="NZ_CP068053.1"/>
</dbReference>
<dbReference type="KEGG" id="ppsr:I6J18_11930"/>
<evidence type="ECO:0000313" key="4">
    <source>
        <dbReference type="Proteomes" id="UP000595254"/>
    </source>
</evidence>
<feature type="domain" description="Gfo/Idh/MocA-like oxidoreductase N-terminal" evidence="1">
    <location>
        <begin position="4"/>
        <end position="123"/>
    </location>
</feature>
<dbReference type="PANTHER" id="PTHR43249">
    <property type="entry name" value="UDP-N-ACETYL-2-AMINO-2-DEOXY-D-GLUCURONATE OXIDASE"/>
    <property type="match status" value="1"/>
</dbReference>
<dbReference type="SUPFAM" id="SSF51735">
    <property type="entry name" value="NAD(P)-binding Rossmann-fold domains"/>
    <property type="match status" value="1"/>
</dbReference>
<gene>
    <name evidence="3" type="ORF">I6J18_11930</name>
</gene>
<name>A0A974RYI5_PERPY</name>
<accession>A0A974RYI5</accession>
<dbReference type="GO" id="GO:0000166">
    <property type="term" value="F:nucleotide binding"/>
    <property type="evidence" value="ECO:0007669"/>
    <property type="project" value="InterPro"/>
</dbReference>
<evidence type="ECO:0000259" key="1">
    <source>
        <dbReference type="Pfam" id="PF01408"/>
    </source>
</evidence>
<feature type="domain" description="GFO/IDH/MocA-like oxidoreductase" evidence="2">
    <location>
        <begin position="132"/>
        <end position="269"/>
    </location>
</feature>
<dbReference type="InterPro" id="IPR052515">
    <property type="entry name" value="Gfo/Idh/MocA_Oxidoreductase"/>
</dbReference>
<dbReference type="InterPro" id="IPR036291">
    <property type="entry name" value="NAD(P)-bd_dom_sf"/>
</dbReference>
<dbReference type="InterPro" id="IPR055170">
    <property type="entry name" value="GFO_IDH_MocA-like_dom"/>
</dbReference>
<dbReference type="Proteomes" id="UP000595254">
    <property type="component" value="Chromosome"/>
</dbReference>